<keyword evidence="9" id="KW-0472">Membrane</keyword>
<dbReference type="Pfam" id="PF00072">
    <property type="entry name" value="Response_reg"/>
    <property type="match status" value="1"/>
</dbReference>
<dbReference type="InterPro" id="IPR003661">
    <property type="entry name" value="HisK_dim/P_dom"/>
</dbReference>
<dbReference type="Pfam" id="PF02518">
    <property type="entry name" value="HATPase_c"/>
    <property type="match status" value="1"/>
</dbReference>
<keyword evidence="5" id="KW-0547">Nucleotide-binding</keyword>
<comment type="catalytic activity">
    <reaction evidence="1">
        <text>ATP + protein L-histidine = ADP + protein N-phospho-L-histidine.</text>
        <dbReference type="EC" id="2.7.13.3"/>
    </reaction>
</comment>
<protein>
    <recommendedName>
        <fullName evidence="2">histidine kinase</fullName>
        <ecNumber evidence="2">2.7.13.3</ecNumber>
    </recommendedName>
</protein>
<dbReference type="SMART" id="SM00388">
    <property type="entry name" value="HisKA"/>
    <property type="match status" value="1"/>
</dbReference>
<evidence type="ECO:0000256" key="5">
    <source>
        <dbReference type="ARBA" id="ARBA00022741"/>
    </source>
</evidence>
<dbReference type="SUPFAM" id="SSF47384">
    <property type="entry name" value="Homodimeric domain of signal transducing histidine kinase"/>
    <property type="match status" value="1"/>
</dbReference>
<dbReference type="PROSITE" id="PS50109">
    <property type="entry name" value="HIS_KIN"/>
    <property type="match status" value="1"/>
</dbReference>
<dbReference type="InterPro" id="IPR036097">
    <property type="entry name" value="HisK_dim/P_sf"/>
</dbReference>
<evidence type="ECO:0000256" key="3">
    <source>
        <dbReference type="ARBA" id="ARBA00022553"/>
    </source>
</evidence>
<proteinExistence type="predicted"/>
<dbReference type="InterPro" id="IPR011006">
    <property type="entry name" value="CheY-like_superfamily"/>
</dbReference>
<dbReference type="InterPro" id="IPR036890">
    <property type="entry name" value="HATPase_C_sf"/>
</dbReference>
<dbReference type="GO" id="GO:0000155">
    <property type="term" value="F:phosphorelay sensor kinase activity"/>
    <property type="evidence" value="ECO:0007669"/>
    <property type="project" value="InterPro"/>
</dbReference>
<evidence type="ECO:0000256" key="6">
    <source>
        <dbReference type="ARBA" id="ARBA00022777"/>
    </source>
</evidence>
<name>A0A3B1ALM2_9ZZZZ</name>
<keyword evidence="7" id="KW-0067">ATP-binding</keyword>
<evidence type="ECO:0000256" key="8">
    <source>
        <dbReference type="ARBA" id="ARBA00023012"/>
    </source>
</evidence>
<dbReference type="FunFam" id="3.30.565.10:FF:000010">
    <property type="entry name" value="Sensor histidine kinase RcsC"/>
    <property type="match status" value="1"/>
</dbReference>
<feature type="transmembrane region" description="Helical" evidence="9">
    <location>
        <begin position="120"/>
        <end position="138"/>
    </location>
</feature>
<dbReference type="EC" id="2.7.13.3" evidence="2"/>
<reference evidence="12" key="1">
    <citation type="submission" date="2018-06" db="EMBL/GenBank/DDBJ databases">
        <authorList>
            <person name="Zhirakovskaya E."/>
        </authorList>
    </citation>
    <scope>NUCLEOTIDE SEQUENCE</scope>
</reference>
<dbReference type="CDD" id="cd17546">
    <property type="entry name" value="REC_hyHK_CKI1_RcsC-like"/>
    <property type="match status" value="1"/>
</dbReference>
<accession>A0A3B1ALM2</accession>
<feature type="transmembrane region" description="Helical" evidence="9">
    <location>
        <begin position="46"/>
        <end position="67"/>
    </location>
</feature>
<feature type="domain" description="Histidine kinase" evidence="10">
    <location>
        <begin position="189"/>
        <end position="411"/>
    </location>
</feature>
<dbReference type="SMART" id="SM00387">
    <property type="entry name" value="HATPase_c"/>
    <property type="match status" value="1"/>
</dbReference>
<organism evidence="12">
    <name type="scientific">hydrothermal vent metagenome</name>
    <dbReference type="NCBI Taxonomy" id="652676"/>
    <lineage>
        <taxon>unclassified sequences</taxon>
        <taxon>metagenomes</taxon>
        <taxon>ecological metagenomes</taxon>
    </lineage>
</organism>
<evidence type="ECO:0000259" key="11">
    <source>
        <dbReference type="PROSITE" id="PS50110"/>
    </source>
</evidence>
<dbReference type="Gene3D" id="3.40.50.2300">
    <property type="match status" value="1"/>
</dbReference>
<evidence type="ECO:0000259" key="10">
    <source>
        <dbReference type="PROSITE" id="PS50109"/>
    </source>
</evidence>
<dbReference type="CDD" id="cd16922">
    <property type="entry name" value="HATPase_EvgS-ArcB-TorS-like"/>
    <property type="match status" value="1"/>
</dbReference>
<keyword evidence="3" id="KW-0597">Phosphoprotein</keyword>
<feature type="transmembrane region" description="Helical" evidence="9">
    <location>
        <begin position="16"/>
        <end position="34"/>
    </location>
</feature>
<feature type="transmembrane region" description="Helical" evidence="9">
    <location>
        <begin position="144"/>
        <end position="163"/>
    </location>
</feature>
<keyword evidence="9" id="KW-1133">Transmembrane helix</keyword>
<dbReference type="Gene3D" id="1.10.287.130">
    <property type="match status" value="1"/>
</dbReference>
<dbReference type="InterPro" id="IPR005467">
    <property type="entry name" value="His_kinase_dom"/>
</dbReference>
<dbReference type="SUPFAM" id="SSF52172">
    <property type="entry name" value="CheY-like"/>
    <property type="match status" value="1"/>
</dbReference>
<dbReference type="SMART" id="SM00448">
    <property type="entry name" value="REC"/>
    <property type="match status" value="1"/>
</dbReference>
<keyword evidence="8" id="KW-0902">Two-component regulatory system</keyword>
<dbReference type="AlphaFoldDB" id="A0A3B1ALM2"/>
<feature type="domain" description="Response regulatory" evidence="11">
    <location>
        <begin position="570"/>
        <end position="693"/>
    </location>
</feature>
<keyword evidence="6" id="KW-0418">Kinase</keyword>
<dbReference type="PANTHER" id="PTHR45339">
    <property type="entry name" value="HYBRID SIGNAL TRANSDUCTION HISTIDINE KINASE J"/>
    <property type="match status" value="1"/>
</dbReference>
<dbReference type="GO" id="GO:0005524">
    <property type="term" value="F:ATP binding"/>
    <property type="evidence" value="ECO:0007669"/>
    <property type="project" value="UniProtKB-KW"/>
</dbReference>
<evidence type="ECO:0000256" key="7">
    <source>
        <dbReference type="ARBA" id="ARBA00022840"/>
    </source>
</evidence>
<dbReference type="Pfam" id="PF00512">
    <property type="entry name" value="HisKA"/>
    <property type="match status" value="1"/>
</dbReference>
<evidence type="ECO:0000256" key="9">
    <source>
        <dbReference type="SAM" id="Phobius"/>
    </source>
</evidence>
<dbReference type="Gene3D" id="3.30.565.10">
    <property type="entry name" value="Histidine kinase-like ATPase, C-terminal domain"/>
    <property type="match status" value="1"/>
</dbReference>
<dbReference type="InterPro" id="IPR001789">
    <property type="entry name" value="Sig_transdc_resp-reg_receiver"/>
</dbReference>
<dbReference type="CDD" id="cd00082">
    <property type="entry name" value="HisKA"/>
    <property type="match status" value="1"/>
</dbReference>
<dbReference type="PRINTS" id="PR00344">
    <property type="entry name" value="BCTRLSENSOR"/>
</dbReference>
<dbReference type="EMBL" id="UOFS01000046">
    <property type="protein sequence ID" value="VAX00883.1"/>
    <property type="molecule type" value="Genomic_DNA"/>
</dbReference>
<evidence type="ECO:0000256" key="2">
    <source>
        <dbReference type="ARBA" id="ARBA00012438"/>
    </source>
</evidence>
<dbReference type="SUPFAM" id="SSF55874">
    <property type="entry name" value="ATPase domain of HSP90 chaperone/DNA topoisomerase II/histidine kinase"/>
    <property type="match status" value="1"/>
</dbReference>
<sequence length="696" mass="78417">MKINQTLRNNPEFTQSLFRLAIWLTISVLIWIQFAGELDNLHIKNYLIFMISFLLISIAVLISILLIPQSVIRPYLTPFCDLGSVCYTMVLTASGPFSAYYLLFPWIFVGYGTRYGRGPLAIATIVALIGYLYVLWLFDSWQTELFSSVLYTLFLIILPLYVFKMTSKLKDSQQAAIKANNIKSEFLATMSHEIRTPMSGIIGMISLLENTKLEQLQKEYVVALQQSSSALHALINDILDVSKLEAGKYHLQNTQFDLGEVILGVVKLFSPLANEKSIELISYIQPEIPKIVEGDPNKLRQIILNLVSNAIKFTDEGEVNIITSIVANKADELVRIKIEVRDTGLGIPNKQLEKIFQPFYQAKNISASKHSGTGLGTTISHQLATLMNGEIAACSDEHKGSVFWVELPYYVAEYQYDDSNLSQITACDVIVLDDIKSSAQATENYLKFLKLDPIIITKESDVINYLSTYSAKNKATVIISESHKSPNRDELAKQLKEHYSAKTNLILITNIENITKLNNKNRKLYHHYIVRPIAINVLKNIFLSLYSNNKPISADNINNTQKSFHNGVYSILIAEDSDINAKVICTFLEQDGYKTTRVISGQAALQELIKNKYDLVLMDMRMSDIDGLQATVKWRQQQLDTDIIQSAIDIPIIALTANATVEDKQRCINAGMNKFLSKPVSKENLISTINDFIMCK</sequence>
<feature type="transmembrane region" description="Helical" evidence="9">
    <location>
        <begin position="87"/>
        <end position="108"/>
    </location>
</feature>
<evidence type="ECO:0000256" key="4">
    <source>
        <dbReference type="ARBA" id="ARBA00022679"/>
    </source>
</evidence>
<dbReference type="PANTHER" id="PTHR45339:SF1">
    <property type="entry name" value="HYBRID SIGNAL TRANSDUCTION HISTIDINE KINASE J"/>
    <property type="match status" value="1"/>
</dbReference>
<dbReference type="InterPro" id="IPR003594">
    <property type="entry name" value="HATPase_dom"/>
</dbReference>
<evidence type="ECO:0000256" key="1">
    <source>
        <dbReference type="ARBA" id="ARBA00000085"/>
    </source>
</evidence>
<dbReference type="FunFam" id="1.10.287.130:FF:000002">
    <property type="entry name" value="Two-component osmosensing histidine kinase"/>
    <property type="match status" value="1"/>
</dbReference>
<evidence type="ECO:0000313" key="12">
    <source>
        <dbReference type="EMBL" id="VAX00883.1"/>
    </source>
</evidence>
<dbReference type="PROSITE" id="PS50110">
    <property type="entry name" value="RESPONSE_REGULATORY"/>
    <property type="match status" value="1"/>
</dbReference>
<gene>
    <name evidence="12" type="ORF">MNBD_GAMMA22-943</name>
</gene>
<keyword evidence="9" id="KW-0812">Transmembrane</keyword>
<keyword evidence="4" id="KW-0808">Transferase</keyword>
<dbReference type="InterPro" id="IPR004358">
    <property type="entry name" value="Sig_transdc_His_kin-like_C"/>
</dbReference>